<dbReference type="PANTHER" id="PTHR42811">
    <property type="entry name" value="SERINE ACETYLTRANSFERASE"/>
    <property type="match status" value="1"/>
</dbReference>
<dbReference type="GO" id="GO:0009001">
    <property type="term" value="F:serine O-acetyltransferase activity"/>
    <property type="evidence" value="ECO:0007669"/>
    <property type="project" value="UniProtKB-EC"/>
</dbReference>
<protein>
    <submittedName>
        <fullName evidence="4">Serine acetyltransferase</fullName>
        <ecNumber evidence="4">2.3.1.30</ecNumber>
    </submittedName>
</protein>
<dbReference type="GO" id="GO:0008652">
    <property type="term" value="P:amino acid biosynthetic process"/>
    <property type="evidence" value="ECO:0007669"/>
    <property type="project" value="UniProtKB-KW"/>
</dbReference>
<dbReference type="SUPFAM" id="SSF51161">
    <property type="entry name" value="Trimeric LpxA-like enzymes"/>
    <property type="match status" value="1"/>
</dbReference>
<keyword evidence="2 4" id="KW-0808">Transferase</keyword>
<keyword evidence="1" id="KW-0028">Amino-acid biosynthesis</keyword>
<reference evidence="4 5" key="1">
    <citation type="journal article" date="2021" name="Nat. Commun.">
        <title>Isolation of a member of the candidate phylum Atribacteria reveals a unique cell membrane structure.</title>
        <authorList>
            <person name="Taiki K."/>
            <person name="Nobu M.K."/>
            <person name="Kusada H."/>
            <person name="Meng X.-Y."/>
            <person name="Hosoki N."/>
            <person name="Uematsu K."/>
            <person name="Yoshioka H."/>
            <person name="Kamagata Y."/>
            <person name="Tamaki H."/>
        </authorList>
    </citation>
    <scope>NUCLEOTIDE SEQUENCE [LARGE SCALE GENOMIC DNA]</scope>
    <source>
        <strain evidence="4 5">RT761</strain>
    </source>
</reference>
<sequence>MEIEKKEKKIAIGDLAKTFVESYKKTDLITNIEKKQFPSRINVIRITEELREILFPGYIGRTSLNWLNVEYYVGGKLDRLFDELQLEISKAYGEEYSTKSLSQAECIQLSCDQTLTFFQKIPEIREMLEDDVQAAFDGDPAAKNTDEIVFSYPGVVAVSIYRMAHELLVQGVPLIPRMMTEYAHSITGIDIHPGAKIGRSFFIDHGTGVVIGETTIIGDQVKIYQGVTLGALSFPKDERGKIIRGTKRHPSIENNATVYAGATILGGETTIGEGSVVGGNVWLTHSIPSHTKVIIEEPRLKFFENKKE</sequence>
<organism evidence="4 5">
    <name type="scientific">Atribacter laminatus</name>
    <dbReference type="NCBI Taxonomy" id="2847778"/>
    <lineage>
        <taxon>Bacteria</taxon>
        <taxon>Pseudomonadati</taxon>
        <taxon>Atribacterota</taxon>
        <taxon>Atribacteria</taxon>
        <taxon>Atribacterales</taxon>
        <taxon>Atribacteraceae</taxon>
        <taxon>Atribacter</taxon>
    </lineage>
</organism>
<dbReference type="InterPro" id="IPR011004">
    <property type="entry name" value="Trimer_LpxA-like_sf"/>
</dbReference>
<name>A0A7T1AJS0_ATRLM</name>
<gene>
    <name evidence="4" type="primary">cysE</name>
    <name evidence="4" type="ORF">RT761_00403</name>
</gene>
<evidence type="ECO:0000256" key="3">
    <source>
        <dbReference type="ARBA" id="ARBA00023315"/>
    </source>
</evidence>
<evidence type="ECO:0000313" key="5">
    <source>
        <dbReference type="Proteomes" id="UP000594463"/>
    </source>
</evidence>
<accession>A0A7T1AJS0</accession>
<dbReference type="InterPro" id="IPR045304">
    <property type="entry name" value="LbH_SAT"/>
</dbReference>
<evidence type="ECO:0000313" key="4">
    <source>
        <dbReference type="EMBL" id="QPM67211.1"/>
    </source>
</evidence>
<dbReference type="Proteomes" id="UP000594463">
    <property type="component" value="Chromosome"/>
</dbReference>
<dbReference type="AlphaFoldDB" id="A0A7T1AJS0"/>
<dbReference type="Gene3D" id="2.160.10.10">
    <property type="entry name" value="Hexapeptide repeat proteins"/>
    <property type="match status" value="1"/>
</dbReference>
<dbReference type="KEGG" id="alam:RT761_00403"/>
<dbReference type="EC" id="2.3.1.30" evidence="4"/>
<evidence type="ECO:0000256" key="1">
    <source>
        <dbReference type="ARBA" id="ARBA00022605"/>
    </source>
</evidence>
<keyword evidence="3 4" id="KW-0012">Acyltransferase</keyword>
<dbReference type="EMBL" id="CP065383">
    <property type="protein sequence ID" value="QPM67211.1"/>
    <property type="molecule type" value="Genomic_DNA"/>
</dbReference>
<dbReference type="RefSeq" id="WP_218112431.1">
    <property type="nucleotide sequence ID" value="NZ_CP065383.1"/>
</dbReference>
<dbReference type="CDD" id="cd03354">
    <property type="entry name" value="LbH_SAT"/>
    <property type="match status" value="1"/>
</dbReference>
<dbReference type="Gene3D" id="1.10.3130.10">
    <property type="entry name" value="serine acetyltransferase, domain 1"/>
    <property type="match status" value="1"/>
</dbReference>
<keyword evidence="5" id="KW-1185">Reference proteome</keyword>
<proteinExistence type="predicted"/>
<evidence type="ECO:0000256" key="2">
    <source>
        <dbReference type="ARBA" id="ARBA00022679"/>
    </source>
</evidence>
<dbReference type="InterPro" id="IPR042122">
    <property type="entry name" value="Ser_AcTrfase_N_sf"/>
</dbReference>